<dbReference type="GO" id="GO:0050118">
    <property type="term" value="F:N-acetyldiaminopimelate deacetylase activity"/>
    <property type="evidence" value="ECO:0007669"/>
    <property type="project" value="UniProtKB-ARBA"/>
</dbReference>
<dbReference type="EMBL" id="SNYM01000012">
    <property type="protein sequence ID" value="TDQ46773.1"/>
    <property type="molecule type" value="Genomic_DNA"/>
</dbReference>
<dbReference type="Gene3D" id="3.30.70.360">
    <property type="match status" value="1"/>
</dbReference>
<gene>
    <name evidence="4" type="ORF">EV696_11228</name>
</gene>
<dbReference type="PANTHER" id="PTHR11014:SF63">
    <property type="entry name" value="METALLOPEPTIDASE, PUTATIVE (AFU_ORTHOLOGUE AFUA_6G09600)-RELATED"/>
    <property type="match status" value="1"/>
</dbReference>
<dbReference type="InterPro" id="IPR017439">
    <property type="entry name" value="Amidohydrolase"/>
</dbReference>
<dbReference type="SUPFAM" id="SSF55031">
    <property type="entry name" value="Bacterial exopeptidase dimerisation domain"/>
    <property type="match status" value="1"/>
</dbReference>
<dbReference type="SUPFAM" id="SSF53187">
    <property type="entry name" value="Zn-dependent exopeptidases"/>
    <property type="match status" value="1"/>
</dbReference>
<evidence type="ECO:0000256" key="2">
    <source>
        <dbReference type="PIRSR" id="PIRSR005962-1"/>
    </source>
</evidence>
<reference evidence="4 5" key="1">
    <citation type="submission" date="2019-03" db="EMBL/GenBank/DDBJ databases">
        <title>Genomic Encyclopedia of Type Strains, Phase IV (KMG-IV): sequencing the most valuable type-strain genomes for metagenomic binning, comparative biology and taxonomic classification.</title>
        <authorList>
            <person name="Goeker M."/>
        </authorList>
    </citation>
    <scope>NUCLEOTIDE SEQUENCE [LARGE SCALE GENOMIC DNA]</scope>
    <source>
        <strain evidence="4 5">DSM 103792</strain>
    </source>
</reference>
<evidence type="ECO:0000256" key="1">
    <source>
        <dbReference type="ARBA" id="ARBA00022801"/>
    </source>
</evidence>
<feature type="binding site" evidence="2">
    <location>
        <position position="120"/>
    </location>
    <ligand>
        <name>Mn(2+)</name>
        <dbReference type="ChEBI" id="CHEBI:29035"/>
        <label>2</label>
    </ligand>
</feature>
<dbReference type="InterPro" id="IPR011650">
    <property type="entry name" value="Peptidase_M20_dimer"/>
</dbReference>
<keyword evidence="5" id="KW-1185">Reference proteome</keyword>
<dbReference type="FunFam" id="3.30.70.360:FF:000001">
    <property type="entry name" value="N-acetyldiaminopimelate deacetylase"/>
    <property type="match status" value="1"/>
</dbReference>
<feature type="domain" description="Peptidase M20 dimerisation" evidence="3">
    <location>
        <begin position="204"/>
        <end position="296"/>
    </location>
</feature>
<sequence>MKRLLVLTLVAGLAQAADDYPYLFKLYQHFHSTPELSFHEKETSKRLAMELQRAGFKVTEKVGGWGVVAVMRNGDGPTVLLRADMDALPVTENTNLPYASKMVSTDQDGKLVGIMHACGHDIHMTSLVGAARELAARKNEWKGTLVLIGQPAEERGGGAKAMLADGLYQRFPTPDYAVALHTSASHAAGTIAYSAGPALASVDSIDIKFKGVGGHGAYPHKTKDPIVLASQFVLAAQTIVSRELNPREPAVVTVGSFQAGAKHNIIPEQAHLQLTVRSYSPEVREHIIDSLKRIADGLAVTAGMPANALPEFVVKDEYTPPTINDPELTERLMSAIGKAIGEQNVQRTDPVMGGEDFSRYSMTKEDVPAVIFWVGGVAPAKIEAADRGEISLPSLHSPEFAPVPEPTIRTGVKGLVTSALELLAKQ</sequence>
<dbReference type="InterPro" id="IPR002933">
    <property type="entry name" value="Peptidase_M20"/>
</dbReference>
<dbReference type="GO" id="GO:0046872">
    <property type="term" value="F:metal ion binding"/>
    <property type="evidence" value="ECO:0007669"/>
    <property type="project" value="UniProtKB-KW"/>
</dbReference>
<feature type="binding site" evidence="2">
    <location>
        <position position="181"/>
    </location>
    <ligand>
        <name>Mn(2+)</name>
        <dbReference type="ChEBI" id="CHEBI:29035"/>
        <label>2</label>
    </ligand>
</feature>
<dbReference type="NCBIfam" id="TIGR01891">
    <property type="entry name" value="amidohydrolases"/>
    <property type="match status" value="1"/>
</dbReference>
<evidence type="ECO:0000259" key="3">
    <source>
        <dbReference type="Pfam" id="PF07687"/>
    </source>
</evidence>
<dbReference type="GO" id="GO:0019877">
    <property type="term" value="P:diaminopimelate biosynthetic process"/>
    <property type="evidence" value="ECO:0007669"/>
    <property type="project" value="UniProtKB-ARBA"/>
</dbReference>
<dbReference type="AlphaFoldDB" id="A0A4R6UMV7"/>
<keyword evidence="2" id="KW-0464">Manganese</keyword>
<feature type="binding site" evidence="2">
    <location>
        <position position="396"/>
    </location>
    <ligand>
        <name>Mn(2+)</name>
        <dbReference type="ChEBI" id="CHEBI:29035"/>
        <label>2</label>
    </ligand>
</feature>
<dbReference type="PANTHER" id="PTHR11014">
    <property type="entry name" value="PEPTIDASE M20 FAMILY MEMBER"/>
    <property type="match status" value="1"/>
</dbReference>
<proteinExistence type="predicted"/>
<dbReference type="Proteomes" id="UP000295375">
    <property type="component" value="Unassembled WGS sequence"/>
</dbReference>
<evidence type="ECO:0000313" key="5">
    <source>
        <dbReference type="Proteomes" id="UP000295375"/>
    </source>
</evidence>
<keyword evidence="1 4" id="KW-0378">Hydrolase</keyword>
<feature type="binding site" evidence="2">
    <location>
        <position position="118"/>
    </location>
    <ligand>
        <name>Mn(2+)</name>
        <dbReference type="ChEBI" id="CHEBI:29035"/>
        <label>2</label>
    </ligand>
</feature>
<dbReference type="Gene3D" id="3.40.630.10">
    <property type="entry name" value="Zn peptidases"/>
    <property type="match status" value="1"/>
</dbReference>
<dbReference type="InterPro" id="IPR036264">
    <property type="entry name" value="Bact_exopeptidase_dim_dom"/>
</dbReference>
<protein>
    <submittedName>
        <fullName evidence="4">Hippurate hydrolase</fullName>
    </submittedName>
</protein>
<comment type="cofactor">
    <cofactor evidence="2">
        <name>Mn(2+)</name>
        <dbReference type="ChEBI" id="CHEBI:29035"/>
    </cofactor>
    <text evidence="2">The Mn(2+) ion enhances activity.</text>
</comment>
<name>A0A4R6UMV7_9GAMM</name>
<dbReference type="Pfam" id="PF07687">
    <property type="entry name" value="M20_dimer"/>
    <property type="match status" value="1"/>
</dbReference>
<dbReference type="OrthoDB" id="9777385at2"/>
<feature type="binding site" evidence="2">
    <location>
        <position position="154"/>
    </location>
    <ligand>
        <name>Mn(2+)</name>
        <dbReference type="ChEBI" id="CHEBI:29035"/>
        <label>2</label>
    </ligand>
</feature>
<dbReference type="Pfam" id="PF01546">
    <property type="entry name" value="Peptidase_M20"/>
    <property type="match status" value="1"/>
</dbReference>
<keyword evidence="2" id="KW-0479">Metal-binding</keyword>
<organism evidence="4 5">
    <name type="scientific">Permianibacter aggregans</name>
    <dbReference type="NCBI Taxonomy" id="1510150"/>
    <lineage>
        <taxon>Bacteria</taxon>
        <taxon>Pseudomonadati</taxon>
        <taxon>Pseudomonadota</taxon>
        <taxon>Gammaproteobacteria</taxon>
        <taxon>Pseudomonadales</taxon>
        <taxon>Pseudomonadaceae</taxon>
        <taxon>Permianibacter</taxon>
    </lineage>
</organism>
<evidence type="ECO:0000313" key="4">
    <source>
        <dbReference type="EMBL" id="TDQ46773.1"/>
    </source>
</evidence>
<dbReference type="RefSeq" id="WP_133591495.1">
    <property type="nucleotide sequence ID" value="NZ_CP037953.1"/>
</dbReference>
<comment type="caution">
    <text evidence="4">The sequence shown here is derived from an EMBL/GenBank/DDBJ whole genome shotgun (WGS) entry which is preliminary data.</text>
</comment>
<accession>A0A4R6UMV7</accession>
<dbReference type="PIRSF" id="PIRSF005962">
    <property type="entry name" value="Pept_M20D_amidohydro"/>
    <property type="match status" value="1"/>
</dbReference>